<proteinExistence type="predicted"/>
<reference evidence="1 2" key="1">
    <citation type="submission" date="2018-08" db="EMBL/GenBank/DDBJ databases">
        <authorList>
            <consortium name="Pathogen Informatics"/>
        </authorList>
    </citation>
    <scope>NUCLEOTIDE SEQUENCE [LARGE SCALE GENOMIC DNA]</scope>
    <source>
        <strain evidence="1 2">EuSCAPE_IT371</strain>
    </source>
</reference>
<sequence length="77" mass="8443">MRKPDYYAYVTQESQPDTQGEKNTYWTKVGVAFAHHGKAGLNIVLTPGIAVSGKLVLLEPREENSPQQSTAPVETAQ</sequence>
<evidence type="ECO:0000313" key="2">
    <source>
        <dbReference type="Proteomes" id="UP000257712"/>
    </source>
</evidence>
<dbReference type="Proteomes" id="UP000257712">
    <property type="component" value="Unassembled WGS sequence"/>
</dbReference>
<accession>A0A8B4U261</accession>
<protein>
    <submittedName>
        <fullName evidence="1">ATP/GTP-binding protein remnant</fullName>
    </submittedName>
</protein>
<dbReference type="AlphaFoldDB" id="A0A8B4U261"/>
<evidence type="ECO:0000313" key="1">
    <source>
        <dbReference type="EMBL" id="SXE01719.1"/>
    </source>
</evidence>
<name>A0A8B4U261_9ENTR</name>
<gene>
    <name evidence="1" type="ORF">SAMEA3538780_04745</name>
</gene>
<comment type="caution">
    <text evidence="1">The sequence shown here is derived from an EMBL/GenBank/DDBJ whole genome shotgun (WGS) entry which is preliminary data.</text>
</comment>
<dbReference type="RefSeq" id="WP_032936876.1">
    <property type="nucleotide sequence ID" value="NZ_CP022823.1"/>
</dbReference>
<dbReference type="EMBL" id="UJZG01000023">
    <property type="protein sequence ID" value="SXE01719.1"/>
    <property type="molecule type" value="Genomic_DNA"/>
</dbReference>
<organism evidence="1 2">
    <name type="scientific">Klebsiella quasivariicola</name>
    <dbReference type="NCBI Taxonomy" id="2026240"/>
    <lineage>
        <taxon>Bacteria</taxon>
        <taxon>Pseudomonadati</taxon>
        <taxon>Pseudomonadota</taxon>
        <taxon>Gammaproteobacteria</taxon>
        <taxon>Enterobacterales</taxon>
        <taxon>Enterobacteriaceae</taxon>
        <taxon>Klebsiella/Raoultella group</taxon>
        <taxon>Klebsiella</taxon>
        <taxon>Klebsiella pneumoniae complex</taxon>
    </lineage>
</organism>